<protein>
    <submittedName>
        <fullName evidence="12">CSON014545 protein</fullName>
    </submittedName>
</protein>
<evidence type="ECO:0000256" key="9">
    <source>
        <dbReference type="SAM" id="MobiDB-lite"/>
    </source>
</evidence>
<feature type="compositionally biased region" description="Polar residues" evidence="9">
    <location>
        <begin position="203"/>
        <end position="219"/>
    </location>
</feature>
<evidence type="ECO:0000256" key="5">
    <source>
        <dbReference type="ARBA" id="ARBA00023030"/>
    </source>
</evidence>
<dbReference type="PROSITE" id="PS51362">
    <property type="entry name" value="TGF_BETA_2"/>
    <property type="match status" value="1"/>
</dbReference>
<dbReference type="PROSITE" id="PS00250">
    <property type="entry name" value="TGF_BETA_1"/>
    <property type="match status" value="1"/>
</dbReference>
<feature type="domain" description="TGF-beta family profile" evidence="10">
    <location>
        <begin position="290"/>
        <end position="408"/>
    </location>
</feature>
<dbReference type="Pfam" id="PF00019">
    <property type="entry name" value="TGF_beta"/>
    <property type="match status" value="1"/>
</dbReference>
<dbReference type="SUPFAM" id="SSF57501">
    <property type="entry name" value="Cystine-knot cytokines"/>
    <property type="match status" value="1"/>
</dbReference>
<reference evidence="12" key="2">
    <citation type="submission" date="2018-07" db="EMBL/GenBank/DDBJ databases">
        <authorList>
            <person name="Quirk P.G."/>
            <person name="Krulwich T.A."/>
        </authorList>
    </citation>
    <scope>NUCLEOTIDE SEQUENCE</scope>
</reference>
<keyword evidence="7" id="KW-0325">Glycoprotein</keyword>
<sequence>MFNDYDENGKLVNGQRLLEFSITTDDRSIMHQELRVRVATLWVKVNIRPGVSLSHNKNKFRRLHHDKKSLTLWVFRLIEPYDSYGGGYLNDKHKNDSVILDARKQDFDRATDLIALQQIKMSQLGWQKIDLTAAISKWYSEGGNKKLRLLIDCSGCGDRFDVHIFDSEQHGTFNINRRNLNNKEMKSNHNNNDNSKSKKSKNQIDLHNQYNSVSSASKNLSRKRNSIPPNHYHTFSQIDSGSSNLKFNINNTNNKTTSSYKRQSTSSSNSNSEENRPFLVVHIDPNVIKRVRRRAVECNGALEGQCCKQRFYVSFKDIGWDDWILAPPGYYANYCRGDCGGIFRTPDTYSSYHAHFIEEYRKAEKLEGMQPCCAPTKFSSMSLIYYGPDEKIIKRDLPKMVVDECGCP</sequence>
<keyword evidence="6" id="KW-1015">Disulfide bond</keyword>
<organism evidence="12">
    <name type="scientific">Culicoides sonorensis</name>
    <name type="common">Biting midge</name>
    <dbReference type="NCBI Taxonomy" id="179676"/>
    <lineage>
        <taxon>Eukaryota</taxon>
        <taxon>Metazoa</taxon>
        <taxon>Ecdysozoa</taxon>
        <taxon>Arthropoda</taxon>
        <taxon>Hexapoda</taxon>
        <taxon>Insecta</taxon>
        <taxon>Pterygota</taxon>
        <taxon>Neoptera</taxon>
        <taxon>Endopterygota</taxon>
        <taxon>Diptera</taxon>
        <taxon>Nematocera</taxon>
        <taxon>Chironomoidea</taxon>
        <taxon>Ceratopogonidae</taxon>
        <taxon>Ceratopogoninae</taxon>
        <taxon>Culicoides</taxon>
        <taxon>Monoculicoides</taxon>
    </lineage>
</organism>
<evidence type="ECO:0000313" key="12">
    <source>
        <dbReference type="EMBL" id="SSX19440.1"/>
    </source>
</evidence>
<dbReference type="OMA" id="GITPCCA"/>
<comment type="subcellular location">
    <subcellularLocation>
        <location evidence="1">Secreted</location>
    </subcellularLocation>
</comment>
<dbReference type="PANTHER" id="PTHR11848">
    <property type="entry name" value="TGF-BETA FAMILY"/>
    <property type="match status" value="1"/>
</dbReference>
<evidence type="ECO:0000256" key="6">
    <source>
        <dbReference type="ARBA" id="ARBA00023157"/>
    </source>
</evidence>
<evidence type="ECO:0000256" key="7">
    <source>
        <dbReference type="ARBA" id="ARBA00023180"/>
    </source>
</evidence>
<dbReference type="AlphaFoldDB" id="A0A336LNB4"/>
<name>A0A336LNB4_CULSO</name>
<dbReference type="GO" id="GO:0008083">
    <property type="term" value="F:growth factor activity"/>
    <property type="evidence" value="ECO:0007669"/>
    <property type="project" value="UniProtKB-KW"/>
</dbReference>
<evidence type="ECO:0000313" key="11">
    <source>
        <dbReference type="EMBL" id="SSW99058.1"/>
    </source>
</evidence>
<dbReference type="VEuPathDB" id="VectorBase:CSON014545"/>
<evidence type="ECO:0000259" key="10">
    <source>
        <dbReference type="PROSITE" id="PS51362"/>
    </source>
</evidence>
<evidence type="ECO:0000256" key="2">
    <source>
        <dbReference type="ARBA" id="ARBA00006656"/>
    </source>
</evidence>
<gene>
    <name evidence="12" type="primary">CSON014545</name>
</gene>
<reference evidence="11" key="1">
    <citation type="submission" date="2018-04" db="EMBL/GenBank/DDBJ databases">
        <authorList>
            <person name="Go L.Y."/>
            <person name="Mitchell J.A."/>
        </authorList>
    </citation>
    <scope>NUCLEOTIDE SEQUENCE</scope>
    <source>
        <tissue evidence="11">Whole organism</tissue>
    </source>
</reference>
<feature type="region of interest" description="Disordered" evidence="9">
    <location>
        <begin position="177"/>
        <end position="274"/>
    </location>
</feature>
<feature type="compositionally biased region" description="Low complexity" evidence="9">
    <location>
        <begin position="242"/>
        <end position="272"/>
    </location>
</feature>
<dbReference type="GO" id="GO:0005125">
    <property type="term" value="F:cytokine activity"/>
    <property type="evidence" value="ECO:0007669"/>
    <property type="project" value="TreeGrafter"/>
</dbReference>
<dbReference type="CDD" id="cd13752">
    <property type="entry name" value="TGF_beta_INHB"/>
    <property type="match status" value="1"/>
</dbReference>
<dbReference type="InterPro" id="IPR029034">
    <property type="entry name" value="Cystine-knot_cytokine"/>
</dbReference>
<dbReference type="FunFam" id="2.10.90.10:FF:000005">
    <property type="entry name" value="Inhibin beta A chain"/>
    <property type="match status" value="1"/>
</dbReference>
<dbReference type="Gene3D" id="2.10.90.10">
    <property type="entry name" value="Cystine-knot cytokines"/>
    <property type="match status" value="1"/>
</dbReference>
<evidence type="ECO:0000256" key="1">
    <source>
        <dbReference type="ARBA" id="ARBA00004613"/>
    </source>
</evidence>
<dbReference type="InterPro" id="IPR015615">
    <property type="entry name" value="TGF-beta-rel"/>
</dbReference>
<dbReference type="GO" id="GO:0005615">
    <property type="term" value="C:extracellular space"/>
    <property type="evidence" value="ECO:0007669"/>
    <property type="project" value="TreeGrafter"/>
</dbReference>
<evidence type="ECO:0000256" key="8">
    <source>
        <dbReference type="RuleBase" id="RU000354"/>
    </source>
</evidence>
<dbReference type="EMBL" id="UFQS01000082">
    <property type="protein sequence ID" value="SSW99058.1"/>
    <property type="molecule type" value="Genomic_DNA"/>
</dbReference>
<comment type="similarity">
    <text evidence="2 8">Belongs to the TGF-beta family.</text>
</comment>
<dbReference type="EMBL" id="UFQT01000082">
    <property type="protein sequence ID" value="SSX19440.1"/>
    <property type="molecule type" value="Genomic_DNA"/>
</dbReference>
<accession>A0A336LNB4</accession>
<dbReference type="SMART" id="SM00204">
    <property type="entry name" value="TGFB"/>
    <property type="match status" value="1"/>
</dbReference>
<evidence type="ECO:0000256" key="4">
    <source>
        <dbReference type="ARBA" id="ARBA00022729"/>
    </source>
</evidence>
<keyword evidence="3" id="KW-0964">Secreted</keyword>
<dbReference type="PANTHER" id="PTHR11848:SF309">
    <property type="entry name" value="INHIBIN BETA CHAIN"/>
    <property type="match status" value="1"/>
</dbReference>
<dbReference type="InterPro" id="IPR017948">
    <property type="entry name" value="TGFb_CS"/>
</dbReference>
<dbReference type="InterPro" id="IPR001839">
    <property type="entry name" value="TGF-b_C"/>
</dbReference>
<dbReference type="Gene3D" id="2.60.120.970">
    <property type="match status" value="1"/>
</dbReference>
<keyword evidence="4" id="KW-0732">Signal</keyword>
<proteinExistence type="inferred from homology"/>
<evidence type="ECO:0000256" key="3">
    <source>
        <dbReference type="ARBA" id="ARBA00022525"/>
    </source>
</evidence>
<keyword evidence="5 8" id="KW-0339">Growth factor</keyword>